<accession>A0A507DSF6</accession>
<gene>
    <name evidence="2" type="ORF">SeMB42_g00165</name>
</gene>
<organism evidence="2 3">
    <name type="scientific">Synchytrium endobioticum</name>
    <dbReference type="NCBI Taxonomy" id="286115"/>
    <lineage>
        <taxon>Eukaryota</taxon>
        <taxon>Fungi</taxon>
        <taxon>Fungi incertae sedis</taxon>
        <taxon>Chytridiomycota</taxon>
        <taxon>Chytridiomycota incertae sedis</taxon>
        <taxon>Chytridiomycetes</taxon>
        <taxon>Synchytriales</taxon>
        <taxon>Synchytriaceae</taxon>
        <taxon>Synchytrium</taxon>
    </lineage>
</organism>
<sequence>MSPASPIPPSFTPSTRTESSRSLPKAIFNNPFAQGLAENAVDFGKPPGSAFSQFTSVAPTFNLTSTIASSQPIRLSEDAAPAFTLSSASQITLSSSNPVQPPDRSLSPITKDKEETLANTDNDVHLLEENGDEQVALETSASSRSPVVDDQTVIMKDGENVGAAQVRLGTEIHRDYKNNLYD</sequence>
<dbReference type="AlphaFoldDB" id="A0A507DSF6"/>
<protein>
    <submittedName>
        <fullName evidence="2">Uncharacterized protein</fullName>
    </submittedName>
</protein>
<feature type="region of interest" description="Disordered" evidence="1">
    <location>
        <begin position="92"/>
        <end position="123"/>
    </location>
</feature>
<proteinExistence type="predicted"/>
<feature type="compositionally biased region" description="Polar residues" evidence="1">
    <location>
        <begin position="12"/>
        <end position="22"/>
    </location>
</feature>
<evidence type="ECO:0000313" key="2">
    <source>
        <dbReference type="EMBL" id="TPX54653.1"/>
    </source>
</evidence>
<dbReference type="VEuPathDB" id="FungiDB:SeMB42_g00165"/>
<feature type="compositionally biased region" description="Basic and acidic residues" evidence="1">
    <location>
        <begin position="110"/>
        <end position="123"/>
    </location>
</feature>
<evidence type="ECO:0000313" key="3">
    <source>
        <dbReference type="Proteomes" id="UP000317494"/>
    </source>
</evidence>
<name>A0A507DSF6_9FUNG</name>
<feature type="compositionally biased region" description="Pro residues" evidence="1">
    <location>
        <begin position="1"/>
        <end position="11"/>
    </location>
</feature>
<keyword evidence="3" id="KW-1185">Reference proteome</keyword>
<feature type="region of interest" description="Disordered" evidence="1">
    <location>
        <begin position="1"/>
        <end position="25"/>
    </location>
</feature>
<dbReference type="Proteomes" id="UP000317494">
    <property type="component" value="Unassembled WGS sequence"/>
</dbReference>
<reference evidence="2 3" key="1">
    <citation type="journal article" date="2019" name="Sci. Rep.">
        <title>Comparative genomics of chytrid fungi reveal insights into the obligate biotrophic and pathogenic lifestyle of Synchytrium endobioticum.</title>
        <authorList>
            <person name="van de Vossenberg B.T.L.H."/>
            <person name="Warris S."/>
            <person name="Nguyen H.D.T."/>
            <person name="van Gent-Pelzer M.P.E."/>
            <person name="Joly D.L."/>
            <person name="van de Geest H.C."/>
            <person name="Bonants P.J.M."/>
            <person name="Smith D.S."/>
            <person name="Levesque C.A."/>
            <person name="van der Lee T.A.J."/>
        </authorList>
    </citation>
    <scope>NUCLEOTIDE SEQUENCE [LARGE SCALE GENOMIC DNA]</scope>
    <source>
        <strain evidence="2 3">MB42</strain>
    </source>
</reference>
<evidence type="ECO:0000256" key="1">
    <source>
        <dbReference type="SAM" id="MobiDB-lite"/>
    </source>
</evidence>
<dbReference type="EMBL" id="QEAN01000003">
    <property type="protein sequence ID" value="TPX54653.1"/>
    <property type="molecule type" value="Genomic_DNA"/>
</dbReference>
<comment type="caution">
    <text evidence="2">The sequence shown here is derived from an EMBL/GenBank/DDBJ whole genome shotgun (WGS) entry which is preliminary data.</text>
</comment>